<dbReference type="Gene3D" id="1.20.120.520">
    <property type="entry name" value="nmb1532 protein domain like"/>
    <property type="match status" value="1"/>
</dbReference>
<protein>
    <submittedName>
        <fullName evidence="2">Hemerythrin domain-containing protein</fullName>
    </submittedName>
</protein>
<organism evidence="2 3">
    <name type="scientific">Mesorhizobium waimense</name>
    <dbReference type="NCBI Taxonomy" id="1300307"/>
    <lineage>
        <taxon>Bacteria</taxon>
        <taxon>Pseudomonadati</taxon>
        <taxon>Pseudomonadota</taxon>
        <taxon>Alphaproteobacteria</taxon>
        <taxon>Hyphomicrobiales</taxon>
        <taxon>Phyllobacteriaceae</taxon>
        <taxon>Mesorhizobium</taxon>
    </lineage>
</organism>
<comment type="caution">
    <text evidence="2">The sequence shown here is derived from an EMBL/GenBank/DDBJ whole genome shotgun (WGS) entry which is preliminary data.</text>
</comment>
<dbReference type="OrthoDB" id="8282715at2"/>
<name>A0A3A5KZN7_9HYPH</name>
<feature type="domain" description="Hemerythrin-like" evidence="1">
    <location>
        <begin position="41"/>
        <end position="161"/>
    </location>
</feature>
<dbReference type="Proteomes" id="UP000272706">
    <property type="component" value="Unassembled WGS sequence"/>
</dbReference>
<evidence type="ECO:0000313" key="3">
    <source>
        <dbReference type="Proteomes" id="UP000272706"/>
    </source>
</evidence>
<evidence type="ECO:0000259" key="1">
    <source>
        <dbReference type="Pfam" id="PF01814"/>
    </source>
</evidence>
<evidence type="ECO:0000313" key="2">
    <source>
        <dbReference type="EMBL" id="RJT40404.1"/>
    </source>
</evidence>
<accession>A0A3A5KZN7</accession>
<keyword evidence="3" id="KW-1185">Reference proteome</keyword>
<sequence length="171" mass="18804">MRKRSTSRLFVRESDVPGPARLGGDSGRCDDRRRIGKTEALRRALESINNGLPNVDRLKCLGIGNAGRSLLRDVHRFEETVIFPAYEACLTSAEANLASTSRLLVEHVEDQCFADEVAETLLAIGHGGPIDKAEAVGFMLRGFFKGLRRHIAIEEEHVPPRLGVRDVGSVT</sequence>
<dbReference type="EMBL" id="QZWZ01000006">
    <property type="protein sequence ID" value="RJT40404.1"/>
    <property type="molecule type" value="Genomic_DNA"/>
</dbReference>
<reference evidence="2 3" key="1">
    <citation type="submission" date="2018-09" db="EMBL/GenBank/DDBJ databases">
        <title>Mesorhizobium carmichaelinearum sp. nov. isolated from Carmichaelinea spp. root nodules in New Zealand.</title>
        <authorList>
            <person name="De Meyer S.E."/>
        </authorList>
    </citation>
    <scope>NUCLEOTIDE SEQUENCE [LARGE SCALE GENOMIC DNA]</scope>
    <source>
        <strain evidence="2 3">ICMP19557</strain>
    </source>
</reference>
<dbReference type="AlphaFoldDB" id="A0A3A5KZN7"/>
<proteinExistence type="predicted"/>
<gene>
    <name evidence="2" type="ORF">D3227_10585</name>
</gene>
<dbReference type="Pfam" id="PF01814">
    <property type="entry name" value="Hemerythrin"/>
    <property type="match status" value="1"/>
</dbReference>
<dbReference type="InterPro" id="IPR012312">
    <property type="entry name" value="Hemerythrin-like"/>
</dbReference>